<evidence type="ECO:0000256" key="2">
    <source>
        <dbReference type="ARBA" id="ARBA00023136"/>
    </source>
</evidence>
<gene>
    <name evidence="5" type="ORF">EV356DRAFT_32035</name>
</gene>
<dbReference type="OrthoDB" id="5427091at2759"/>
<reference evidence="5" key="1">
    <citation type="journal article" date="2020" name="Stud. Mycol.">
        <title>101 Dothideomycetes genomes: a test case for predicting lifestyles and emergence of pathogens.</title>
        <authorList>
            <person name="Haridas S."/>
            <person name="Albert R."/>
            <person name="Binder M."/>
            <person name="Bloem J."/>
            <person name="Labutti K."/>
            <person name="Salamov A."/>
            <person name="Andreopoulos B."/>
            <person name="Baker S."/>
            <person name="Barry K."/>
            <person name="Bills G."/>
            <person name="Bluhm B."/>
            <person name="Cannon C."/>
            <person name="Castanera R."/>
            <person name="Culley D."/>
            <person name="Daum C."/>
            <person name="Ezra D."/>
            <person name="Gonzalez J."/>
            <person name="Henrissat B."/>
            <person name="Kuo A."/>
            <person name="Liang C."/>
            <person name="Lipzen A."/>
            <person name="Lutzoni F."/>
            <person name="Magnuson J."/>
            <person name="Mondo S."/>
            <person name="Nolan M."/>
            <person name="Ohm R."/>
            <person name="Pangilinan J."/>
            <person name="Park H.-J."/>
            <person name="Ramirez L."/>
            <person name="Alfaro M."/>
            <person name="Sun H."/>
            <person name="Tritt A."/>
            <person name="Yoshinaga Y."/>
            <person name="Zwiers L.-H."/>
            <person name="Turgeon B."/>
            <person name="Goodwin S."/>
            <person name="Spatafora J."/>
            <person name="Crous P."/>
            <person name="Grigoriev I."/>
        </authorList>
    </citation>
    <scope>NUCLEOTIDE SEQUENCE</scope>
    <source>
        <strain evidence="5">Tuck. ex Michener</strain>
    </source>
</reference>
<dbReference type="SMART" id="SM00423">
    <property type="entry name" value="PSI"/>
    <property type="match status" value="1"/>
</dbReference>
<keyword evidence="2" id="KW-0472">Membrane</keyword>
<protein>
    <recommendedName>
        <fullName evidence="4">PSI domain-containing protein</fullName>
    </recommendedName>
</protein>
<dbReference type="Pfam" id="PF01437">
    <property type="entry name" value="PSI"/>
    <property type="match status" value="1"/>
</dbReference>
<dbReference type="InterPro" id="IPR016201">
    <property type="entry name" value="PSI"/>
</dbReference>
<sequence length="167" mass="19798">MFDPRPAPDQHLLLPYNDSTGETHRQDDHFLRCWRHQDCDACTESSDRCGWCPYSSSCIPVSNAGLLSPLRKEDFSKDVYHCPYWRERYEFRTAALLLIWGLTLLVKRVRQWSGWGGWQIELLDEDVSVGLGSSIILGKRRESVWWKGWSEELGWKTRKRLWRRLVR</sequence>
<dbReference type="AlphaFoldDB" id="A0A6A6GU14"/>
<evidence type="ECO:0000313" key="5">
    <source>
        <dbReference type="EMBL" id="KAF2229000.1"/>
    </source>
</evidence>
<organism evidence="5 6">
    <name type="scientific">Viridothelium virens</name>
    <name type="common">Speckled blister lichen</name>
    <name type="synonym">Trypethelium virens</name>
    <dbReference type="NCBI Taxonomy" id="1048519"/>
    <lineage>
        <taxon>Eukaryota</taxon>
        <taxon>Fungi</taxon>
        <taxon>Dikarya</taxon>
        <taxon>Ascomycota</taxon>
        <taxon>Pezizomycotina</taxon>
        <taxon>Dothideomycetes</taxon>
        <taxon>Dothideomycetes incertae sedis</taxon>
        <taxon>Trypetheliales</taxon>
        <taxon>Trypetheliaceae</taxon>
        <taxon>Viridothelium</taxon>
    </lineage>
</organism>
<proteinExistence type="predicted"/>
<comment type="subcellular location">
    <subcellularLocation>
        <location evidence="1">Membrane</location>
    </subcellularLocation>
</comment>
<dbReference type="InterPro" id="IPR002165">
    <property type="entry name" value="Plexin_repeat"/>
</dbReference>
<accession>A0A6A6GU14</accession>
<dbReference type="GO" id="GO:0016020">
    <property type="term" value="C:membrane"/>
    <property type="evidence" value="ECO:0007669"/>
    <property type="project" value="UniProtKB-SubCell"/>
</dbReference>
<dbReference type="Proteomes" id="UP000800092">
    <property type="component" value="Unassembled WGS sequence"/>
</dbReference>
<evidence type="ECO:0000256" key="3">
    <source>
        <dbReference type="ARBA" id="ARBA00023180"/>
    </source>
</evidence>
<feature type="domain" description="PSI" evidence="4">
    <location>
        <begin position="32"/>
        <end position="83"/>
    </location>
</feature>
<name>A0A6A6GU14_VIRVR</name>
<evidence type="ECO:0000313" key="6">
    <source>
        <dbReference type="Proteomes" id="UP000800092"/>
    </source>
</evidence>
<keyword evidence="6" id="KW-1185">Reference proteome</keyword>
<dbReference type="EMBL" id="ML991880">
    <property type="protein sequence ID" value="KAF2229000.1"/>
    <property type="molecule type" value="Genomic_DNA"/>
</dbReference>
<keyword evidence="3" id="KW-0325">Glycoprotein</keyword>
<evidence type="ECO:0000256" key="1">
    <source>
        <dbReference type="ARBA" id="ARBA00004370"/>
    </source>
</evidence>
<evidence type="ECO:0000259" key="4">
    <source>
        <dbReference type="SMART" id="SM00423"/>
    </source>
</evidence>